<keyword evidence="6" id="KW-0963">Cytoplasm</keyword>
<dbReference type="SUPFAM" id="SSF81799">
    <property type="entry name" value="Putative methyltransferase TM0872, insert domain"/>
    <property type="match status" value="1"/>
</dbReference>
<accession>A0A0G0G5W0</accession>
<dbReference type="EMBL" id="LBSV01000002">
    <property type="protein sequence ID" value="KKQ26503.1"/>
    <property type="molecule type" value="Genomic_DNA"/>
</dbReference>
<gene>
    <name evidence="6" type="primary">rsmH</name>
    <name evidence="7" type="ORF">US40_C0002G0037</name>
</gene>
<keyword evidence="3 6" id="KW-0489">Methyltransferase</keyword>
<dbReference type="GO" id="GO:0005737">
    <property type="term" value="C:cytoplasm"/>
    <property type="evidence" value="ECO:0007669"/>
    <property type="project" value="UniProtKB-SubCell"/>
</dbReference>
<dbReference type="GO" id="GO:0071424">
    <property type="term" value="F:rRNA (cytosine-N4-)-methyltransferase activity"/>
    <property type="evidence" value="ECO:0007669"/>
    <property type="project" value="UniProtKB-UniRule"/>
</dbReference>
<feature type="binding site" evidence="6">
    <location>
        <position position="91"/>
    </location>
    <ligand>
        <name>S-adenosyl-L-methionine</name>
        <dbReference type="ChEBI" id="CHEBI:59789"/>
    </ligand>
</feature>
<dbReference type="HAMAP" id="MF_01007">
    <property type="entry name" value="16SrRNA_methyltr_H"/>
    <property type="match status" value="1"/>
</dbReference>
<dbReference type="PANTHER" id="PTHR11265:SF0">
    <property type="entry name" value="12S RRNA N4-METHYLCYTIDINE METHYLTRANSFERASE"/>
    <property type="match status" value="1"/>
</dbReference>
<dbReference type="InterPro" id="IPR002903">
    <property type="entry name" value="RsmH"/>
</dbReference>
<dbReference type="Proteomes" id="UP000034917">
    <property type="component" value="Unassembled WGS sequence"/>
</dbReference>
<comment type="catalytic activity">
    <reaction evidence="6">
        <text>cytidine(1402) in 16S rRNA + S-adenosyl-L-methionine = N(4)-methylcytidine(1402) in 16S rRNA + S-adenosyl-L-homocysteine + H(+)</text>
        <dbReference type="Rhea" id="RHEA:42928"/>
        <dbReference type="Rhea" id="RHEA-COMP:10286"/>
        <dbReference type="Rhea" id="RHEA-COMP:10287"/>
        <dbReference type="ChEBI" id="CHEBI:15378"/>
        <dbReference type="ChEBI" id="CHEBI:57856"/>
        <dbReference type="ChEBI" id="CHEBI:59789"/>
        <dbReference type="ChEBI" id="CHEBI:74506"/>
        <dbReference type="ChEBI" id="CHEBI:82748"/>
        <dbReference type="EC" id="2.1.1.199"/>
    </reaction>
</comment>
<dbReference type="PATRIC" id="fig|1618486.3.peg.123"/>
<protein>
    <recommendedName>
        <fullName evidence="6">Ribosomal RNA small subunit methyltransferase H</fullName>
        <ecNumber evidence="6">2.1.1.199</ecNumber>
    </recommendedName>
    <alternativeName>
        <fullName evidence="6">16S rRNA m(4)C1402 methyltransferase</fullName>
    </alternativeName>
    <alternativeName>
        <fullName evidence="6">rRNA (cytosine-N(4)-)-methyltransferase RsmH</fullName>
    </alternativeName>
</protein>
<feature type="binding site" evidence="6">
    <location>
        <begin position="30"/>
        <end position="32"/>
    </location>
    <ligand>
        <name>S-adenosyl-L-methionine</name>
        <dbReference type="ChEBI" id="CHEBI:59789"/>
    </ligand>
</feature>
<dbReference type="NCBIfam" id="TIGR00006">
    <property type="entry name" value="16S rRNA (cytosine(1402)-N(4))-methyltransferase RsmH"/>
    <property type="match status" value="1"/>
</dbReference>
<dbReference type="EC" id="2.1.1.199" evidence="6"/>
<comment type="similarity">
    <text evidence="1 6">Belongs to the methyltransferase superfamily. RsmH family.</text>
</comment>
<keyword evidence="4 6" id="KW-0808">Transferase</keyword>
<dbReference type="Gene3D" id="1.10.150.170">
    <property type="entry name" value="Putative methyltransferase TM0872, insert domain"/>
    <property type="match status" value="1"/>
</dbReference>
<evidence type="ECO:0000256" key="5">
    <source>
        <dbReference type="ARBA" id="ARBA00022691"/>
    </source>
</evidence>
<evidence type="ECO:0000256" key="6">
    <source>
        <dbReference type="HAMAP-Rule" id="MF_01007"/>
    </source>
</evidence>
<evidence type="ECO:0000256" key="1">
    <source>
        <dbReference type="ARBA" id="ARBA00010396"/>
    </source>
</evidence>
<feature type="binding site" evidence="6">
    <location>
        <position position="70"/>
    </location>
    <ligand>
        <name>S-adenosyl-L-methionine</name>
        <dbReference type="ChEBI" id="CHEBI:59789"/>
    </ligand>
</feature>
<reference evidence="7 8" key="1">
    <citation type="journal article" date="2015" name="Nature">
        <title>rRNA introns, odd ribosomes, and small enigmatic genomes across a large radiation of phyla.</title>
        <authorList>
            <person name="Brown C.T."/>
            <person name="Hug L.A."/>
            <person name="Thomas B.C."/>
            <person name="Sharon I."/>
            <person name="Castelle C.J."/>
            <person name="Singh A."/>
            <person name="Wilkins M.J."/>
            <person name="Williams K.H."/>
            <person name="Banfield J.F."/>
        </authorList>
    </citation>
    <scope>NUCLEOTIDE SEQUENCE [LARGE SCALE GENOMIC DNA]</scope>
</reference>
<dbReference type="InterPro" id="IPR023397">
    <property type="entry name" value="SAM-dep_MeTrfase_MraW_recog"/>
</dbReference>
<proteinExistence type="inferred from homology"/>
<evidence type="ECO:0000256" key="4">
    <source>
        <dbReference type="ARBA" id="ARBA00022679"/>
    </source>
</evidence>
<name>A0A0G0G5W0_9BACT</name>
<keyword evidence="2 6" id="KW-0698">rRNA processing</keyword>
<dbReference type="PIRSF" id="PIRSF004486">
    <property type="entry name" value="MraW"/>
    <property type="match status" value="1"/>
</dbReference>
<dbReference type="AlphaFoldDB" id="A0A0G0G5W0"/>
<feature type="binding site" evidence="6">
    <location>
        <position position="47"/>
    </location>
    <ligand>
        <name>S-adenosyl-L-methionine</name>
        <dbReference type="ChEBI" id="CHEBI:59789"/>
    </ligand>
</feature>
<comment type="function">
    <text evidence="6">Specifically methylates the N4 position of cytidine in position 1402 (C1402) of 16S rRNA.</text>
</comment>
<evidence type="ECO:0000256" key="2">
    <source>
        <dbReference type="ARBA" id="ARBA00022552"/>
    </source>
</evidence>
<comment type="caution">
    <text evidence="7">The sequence shown here is derived from an EMBL/GenBank/DDBJ whole genome shotgun (WGS) entry which is preliminary data.</text>
</comment>
<evidence type="ECO:0000313" key="8">
    <source>
        <dbReference type="Proteomes" id="UP000034917"/>
    </source>
</evidence>
<dbReference type="GO" id="GO:0070475">
    <property type="term" value="P:rRNA base methylation"/>
    <property type="evidence" value="ECO:0007669"/>
    <property type="project" value="UniProtKB-UniRule"/>
</dbReference>
<feature type="binding site" evidence="6">
    <location>
        <position position="98"/>
    </location>
    <ligand>
        <name>S-adenosyl-L-methionine</name>
        <dbReference type="ChEBI" id="CHEBI:59789"/>
    </ligand>
</feature>
<sequence length="269" mass="30738">MHTPVLLQQAIENLNVKSGGKYIDAAYGEGGYSQEIIKQGGRVLGIDLDINQIKNQKSKIQNLNLIQGNFADIEKLAKKNNFFPADGVVFDLGLSMRQINESGRGFSYNKPNEPLDMRLSLDSELTALNLIKKLNENELYEIFAKNSEELKSREIAREVKRRKRIEIVYDLTSAIDRVLGFKSNSTYARIFQALRISVNDELENLKKGLEGAVRVIKKEGRIVVVSFHSLEDRIVKNFVRNTDLRFLKKKPIRGIRLFERSAKLRTIIK</sequence>
<dbReference type="InterPro" id="IPR029063">
    <property type="entry name" value="SAM-dependent_MTases_sf"/>
</dbReference>
<comment type="subcellular location">
    <subcellularLocation>
        <location evidence="6">Cytoplasm</location>
    </subcellularLocation>
</comment>
<evidence type="ECO:0000313" key="7">
    <source>
        <dbReference type="EMBL" id="KKQ26503.1"/>
    </source>
</evidence>
<dbReference type="SUPFAM" id="SSF53335">
    <property type="entry name" value="S-adenosyl-L-methionine-dependent methyltransferases"/>
    <property type="match status" value="1"/>
</dbReference>
<dbReference type="Pfam" id="PF01795">
    <property type="entry name" value="Methyltransf_5"/>
    <property type="match status" value="1"/>
</dbReference>
<organism evidence="7 8">
    <name type="scientific">Candidatus Roizmanbacteria bacterium GW2011_GWC2_37_13</name>
    <dbReference type="NCBI Taxonomy" id="1618486"/>
    <lineage>
        <taxon>Bacteria</taxon>
        <taxon>Candidatus Roizmaniibacteriota</taxon>
    </lineage>
</organism>
<keyword evidence="5 6" id="KW-0949">S-adenosyl-L-methionine</keyword>
<evidence type="ECO:0000256" key="3">
    <source>
        <dbReference type="ARBA" id="ARBA00022603"/>
    </source>
</evidence>
<dbReference type="PANTHER" id="PTHR11265">
    <property type="entry name" value="S-ADENOSYL-METHYLTRANSFERASE MRAW"/>
    <property type="match status" value="1"/>
</dbReference>
<dbReference type="Gene3D" id="3.40.50.150">
    <property type="entry name" value="Vaccinia Virus protein VP39"/>
    <property type="match status" value="1"/>
</dbReference>